<keyword evidence="6 15" id="KW-0375">Hydrogen ion transport</keyword>
<evidence type="ECO:0000256" key="16">
    <source>
        <dbReference type="RuleBase" id="RU003848"/>
    </source>
</evidence>
<evidence type="ECO:0000256" key="14">
    <source>
        <dbReference type="ARBA" id="ARBA00037847"/>
    </source>
</evidence>
<evidence type="ECO:0000256" key="5">
    <source>
        <dbReference type="ARBA" id="ARBA00022692"/>
    </source>
</evidence>
<dbReference type="HAMAP" id="MF_01398">
    <property type="entry name" value="ATP_synth_b_bprime"/>
    <property type="match status" value="1"/>
</dbReference>
<keyword evidence="17" id="KW-0175">Coiled coil</keyword>
<keyword evidence="10 15" id="KW-0066">ATP synthesis</keyword>
<evidence type="ECO:0000256" key="7">
    <source>
        <dbReference type="ARBA" id="ARBA00022989"/>
    </source>
</evidence>
<dbReference type="InterPro" id="IPR028987">
    <property type="entry name" value="ATP_synth_B-like_membr_sf"/>
</dbReference>
<comment type="similarity">
    <text evidence="1 15 16">Belongs to the ATPase B chain family.</text>
</comment>
<keyword evidence="2 15" id="KW-0813">Transport</keyword>
<keyword evidence="7 15" id="KW-1133">Transmembrane helix</keyword>
<evidence type="ECO:0000256" key="13">
    <source>
        <dbReference type="ARBA" id="ARBA00026054"/>
    </source>
</evidence>
<evidence type="ECO:0000256" key="15">
    <source>
        <dbReference type="HAMAP-Rule" id="MF_01398"/>
    </source>
</evidence>
<dbReference type="Pfam" id="PF00430">
    <property type="entry name" value="ATP-synt_B"/>
    <property type="match status" value="1"/>
</dbReference>
<feature type="coiled-coil region" evidence="17">
    <location>
        <begin position="37"/>
        <end position="89"/>
    </location>
</feature>
<evidence type="ECO:0000256" key="8">
    <source>
        <dbReference type="ARBA" id="ARBA00023065"/>
    </source>
</evidence>
<proteinExistence type="inferred from homology"/>
<dbReference type="CDD" id="cd06503">
    <property type="entry name" value="ATP-synt_Fo_b"/>
    <property type="match status" value="1"/>
</dbReference>
<dbReference type="InterPro" id="IPR002146">
    <property type="entry name" value="ATP_synth_b/b'su_bac/chlpt"/>
</dbReference>
<accession>A0A8J3G7T5</accession>
<dbReference type="GO" id="GO:0012505">
    <property type="term" value="C:endomembrane system"/>
    <property type="evidence" value="ECO:0007669"/>
    <property type="project" value="UniProtKB-SubCell"/>
</dbReference>
<dbReference type="SUPFAM" id="SSF81573">
    <property type="entry name" value="F1F0 ATP synthase subunit B, membrane domain"/>
    <property type="match status" value="1"/>
</dbReference>
<organism evidence="18 19">
    <name type="scientific">Persicitalea jodogahamensis</name>
    <dbReference type="NCBI Taxonomy" id="402147"/>
    <lineage>
        <taxon>Bacteria</taxon>
        <taxon>Pseudomonadati</taxon>
        <taxon>Bacteroidota</taxon>
        <taxon>Cytophagia</taxon>
        <taxon>Cytophagales</taxon>
        <taxon>Spirosomataceae</taxon>
        <taxon>Persicitalea</taxon>
    </lineage>
</organism>
<dbReference type="Proteomes" id="UP000598271">
    <property type="component" value="Unassembled WGS sequence"/>
</dbReference>
<dbReference type="InterPro" id="IPR050059">
    <property type="entry name" value="ATP_synthase_B_chain"/>
</dbReference>
<dbReference type="AlphaFoldDB" id="A0A8J3G7T5"/>
<dbReference type="GO" id="GO:0005886">
    <property type="term" value="C:plasma membrane"/>
    <property type="evidence" value="ECO:0007669"/>
    <property type="project" value="UniProtKB-SubCell"/>
</dbReference>
<dbReference type="GO" id="GO:0046961">
    <property type="term" value="F:proton-transporting ATPase activity, rotational mechanism"/>
    <property type="evidence" value="ECO:0007669"/>
    <property type="project" value="TreeGrafter"/>
</dbReference>
<gene>
    <name evidence="15 18" type="primary">atpF</name>
    <name evidence="18" type="ORF">GCM10007390_10630</name>
</gene>
<keyword evidence="8 15" id="KW-0406">Ion transport</keyword>
<keyword evidence="9 15" id="KW-0472">Membrane</keyword>
<dbReference type="InterPro" id="IPR005864">
    <property type="entry name" value="ATP_synth_F0_bsu_bac"/>
</dbReference>
<evidence type="ECO:0000256" key="9">
    <source>
        <dbReference type="ARBA" id="ARBA00023136"/>
    </source>
</evidence>
<comment type="function">
    <text evidence="11 15">F(1)F(0) ATP synthase produces ATP from ADP in the presence of a proton or sodium gradient. F-type ATPases consist of two structural domains, F(1) containing the extramembraneous catalytic core and F(0) containing the membrane proton channel, linked together by a central stalk and a peripheral stalk. During catalysis, ATP synthesis in the catalytic domain of F(1) is coupled via a rotary mechanism of the central stalk subunits to proton translocation.</text>
</comment>
<comment type="subunit">
    <text evidence="13">F-type ATPases have 2 components, F(1) - the catalytic core - and F(0) - the membrane proton channel. F(1) has five subunits: alpha(3), beta(3), gamma(1), delta(1), epsilon(1). F(0) has four main subunits: a(1), b(2) and c(10-14). The alpha and beta chains form an alternating ring which encloses part of the gamma chain. F(1) is attached to F(0) by a central stalk formed by the gamma and epsilon chains, while a peripheral stalk is formed by the delta and b chains.</text>
</comment>
<sequence>MSLLTPAIGLIFWMLVVFLLLVWILRAFAWKPIINGLNDREREIQGALDLAEQTKAEMAKLKADNANMVAEANAARDKIIREAKEASERMVQEAKDKAIAEGQKMIDSARETIHNEQQAAISKMKEEVATLSLQIAEKVLHRELQDKTAQEKLIADLASSARLN</sequence>
<dbReference type="RefSeq" id="WP_189563293.1">
    <property type="nucleotide sequence ID" value="NZ_BMXF01000001.1"/>
</dbReference>
<comment type="subunit">
    <text evidence="15">F-type ATPases have 2 components, F(1) - the catalytic core - and F(0) - the membrane proton channel. F(1) has five subunits: alpha(3), beta(3), gamma(1), delta(1), epsilon(1). F(0) has three main subunits: a(1), b(2) and c(10-14). The alpha and beta chains form an alternating ring which encloses part of the gamma chain. F(1) is attached to F(0) by a central stalk formed by the gamma and epsilon chains, while a peripheral stalk is formed by the delta and b chains.</text>
</comment>
<evidence type="ECO:0000313" key="19">
    <source>
        <dbReference type="Proteomes" id="UP000598271"/>
    </source>
</evidence>
<comment type="function">
    <text evidence="12">Component of the F(0) channel, it forms part of the peripheral stalk, linking F(1) to F(0). The b'-subunit is a diverged and duplicated form of b found in plants and photosynthetic bacteria.</text>
</comment>
<evidence type="ECO:0000313" key="18">
    <source>
        <dbReference type="EMBL" id="GHB58892.1"/>
    </source>
</evidence>
<name>A0A8J3G7T5_9BACT</name>
<dbReference type="EMBL" id="BMXF01000001">
    <property type="protein sequence ID" value="GHB58892.1"/>
    <property type="molecule type" value="Genomic_DNA"/>
</dbReference>
<protein>
    <recommendedName>
        <fullName evidence="15">ATP synthase subunit b</fullName>
    </recommendedName>
    <alternativeName>
        <fullName evidence="15">ATP synthase F(0) sector subunit b</fullName>
    </alternativeName>
    <alternativeName>
        <fullName evidence="15">ATPase subunit I</fullName>
    </alternativeName>
    <alternativeName>
        <fullName evidence="15">F-type ATPase subunit b</fullName>
        <shortName evidence="15">F-ATPase subunit b</shortName>
    </alternativeName>
</protein>
<dbReference type="NCBIfam" id="TIGR01144">
    <property type="entry name" value="ATP_synt_b"/>
    <property type="match status" value="1"/>
</dbReference>
<evidence type="ECO:0000256" key="6">
    <source>
        <dbReference type="ARBA" id="ARBA00022781"/>
    </source>
</evidence>
<evidence type="ECO:0000256" key="2">
    <source>
        <dbReference type="ARBA" id="ARBA00022448"/>
    </source>
</evidence>
<evidence type="ECO:0000256" key="10">
    <source>
        <dbReference type="ARBA" id="ARBA00023310"/>
    </source>
</evidence>
<comment type="caution">
    <text evidence="18">The sequence shown here is derived from an EMBL/GenBank/DDBJ whole genome shotgun (WGS) entry which is preliminary data.</text>
</comment>
<keyword evidence="4 15" id="KW-0138">CF(0)</keyword>
<dbReference type="PANTHER" id="PTHR33445">
    <property type="entry name" value="ATP SYNTHASE SUBUNIT B', CHLOROPLASTIC"/>
    <property type="match status" value="1"/>
</dbReference>
<evidence type="ECO:0000256" key="4">
    <source>
        <dbReference type="ARBA" id="ARBA00022547"/>
    </source>
</evidence>
<evidence type="ECO:0000256" key="11">
    <source>
        <dbReference type="ARBA" id="ARBA00025198"/>
    </source>
</evidence>
<dbReference type="GO" id="GO:0046933">
    <property type="term" value="F:proton-transporting ATP synthase activity, rotational mechanism"/>
    <property type="evidence" value="ECO:0007669"/>
    <property type="project" value="UniProtKB-UniRule"/>
</dbReference>
<evidence type="ECO:0000256" key="1">
    <source>
        <dbReference type="ARBA" id="ARBA00005513"/>
    </source>
</evidence>
<keyword evidence="19" id="KW-1185">Reference proteome</keyword>
<feature type="transmembrane region" description="Helical" evidence="15">
    <location>
        <begin position="6"/>
        <end position="25"/>
    </location>
</feature>
<dbReference type="PANTHER" id="PTHR33445:SF1">
    <property type="entry name" value="ATP SYNTHASE SUBUNIT B"/>
    <property type="match status" value="1"/>
</dbReference>
<evidence type="ECO:0000256" key="17">
    <source>
        <dbReference type="SAM" id="Coils"/>
    </source>
</evidence>
<keyword evidence="3 15" id="KW-1003">Cell membrane</keyword>
<reference evidence="18 19" key="1">
    <citation type="journal article" date="2014" name="Int. J. Syst. Evol. Microbiol.">
        <title>Complete genome sequence of Corynebacterium casei LMG S-19264T (=DSM 44701T), isolated from a smear-ripened cheese.</title>
        <authorList>
            <consortium name="US DOE Joint Genome Institute (JGI-PGF)"/>
            <person name="Walter F."/>
            <person name="Albersmeier A."/>
            <person name="Kalinowski J."/>
            <person name="Ruckert C."/>
        </authorList>
    </citation>
    <scope>NUCLEOTIDE SEQUENCE [LARGE SCALE GENOMIC DNA]</scope>
    <source>
        <strain evidence="18 19">KCTC 12866</strain>
    </source>
</reference>
<evidence type="ECO:0000256" key="12">
    <source>
        <dbReference type="ARBA" id="ARBA00025614"/>
    </source>
</evidence>
<dbReference type="GO" id="GO:0045259">
    <property type="term" value="C:proton-transporting ATP synthase complex"/>
    <property type="evidence" value="ECO:0007669"/>
    <property type="project" value="UniProtKB-KW"/>
</dbReference>
<keyword evidence="5 15" id="KW-0812">Transmembrane</keyword>
<dbReference type="Gene3D" id="1.20.5.620">
    <property type="entry name" value="F1F0 ATP synthase subunit B, membrane domain"/>
    <property type="match status" value="1"/>
</dbReference>
<comment type="subcellular location">
    <subcellularLocation>
        <location evidence="15">Cell membrane</location>
        <topology evidence="15">Single-pass membrane protein</topology>
    </subcellularLocation>
    <subcellularLocation>
        <location evidence="14">Endomembrane system</location>
        <topology evidence="14">Single-pass membrane protein</topology>
    </subcellularLocation>
</comment>
<evidence type="ECO:0000256" key="3">
    <source>
        <dbReference type="ARBA" id="ARBA00022475"/>
    </source>
</evidence>